<proteinExistence type="predicted"/>
<feature type="domain" description="IclR-ED" evidence="5">
    <location>
        <begin position="69"/>
        <end position="243"/>
    </location>
</feature>
<evidence type="ECO:0000256" key="3">
    <source>
        <dbReference type="ARBA" id="ARBA00023163"/>
    </source>
</evidence>
<dbReference type="Pfam" id="PF09339">
    <property type="entry name" value="HTH_IclR"/>
    <property type="match status" value="1"/>
</dbReference>
<dbReference type="InterPro" id="IPR029016">
    <property type="entry name" value="GAF-like_dom_sf"/>
</dbReference>
<dbReference type="InterPro" id="IPR036390">
    <property type="entry name" value="WH_DNA-bd_sf"/>
</dbReference>
<name>A0ABU8MH93_9PSEU</name>
<evidence type="ECO:0000256" key="1">
    <source>
        <dbReference type="ARBA" id="ARBA00023015"/>
    </source>
</evidence>
<dbReference type="InterPro" id="IPR036388">
    <property type="entry name" value="WH-like_DNA-bd_sf"/>
</dbReference>
<dbReference type="Gene3D" id="1.10.10.10">
    <property type="entry name" value="Winged helix-like DNA-binding domain superfamily/Winged helix DNA-binding domain"/>
    <property type="match status" value="1"/>
</dbReference>
<keyword evidence="3" id="KW-0804">Transcription</keyword>
<feature type="domain" description="HTH iclR-type" evidence="4">
    <location>
        <begin position="9"/>
        <end position="69"/>
    </location>
</feature>
<dbReference type="RefSeq" id="WP_337692970.1">
    <property type="nucleotide sequence ID" value="NZ_JBBEGN010000001.1"/>
</dbReference>
<gene>
    <name evidence="6" type="ORF">WCD74_01130</name>
</gene>
<evidence type="ECO:0000256" key="2">
    <source>
        <dbReference type="ARBA" id="ARBA00023125"/>
    </source>
</evidence>
<evidence type="ECO:0000259" key="4">
    <source>
        <dbReference type="PROSITE" id="PS51077"/>
    </source>
</evidence>
<dbReference type="InterPro" id="IPR005471">
    <property type="entry name" value="Tscrpt_reg_IclR_N"/>
</dbReference>
<dbReference type="SUPFAM" id="SSF46785">
    <property type="entry name" value="Winged helix' DNA-binding domain"/>
    <property type="match status" value="1"/>
</dbReference>
<dbReference type="PROSITE" id="PS51077">
    <property type="entry name" value="HTH_ICLR"/>
    <property type="match status" value="1"/>
</dbReference>
<keyword evidence="2" id="KW-0238">DNA-binding</keyword>
<dbReference type="PROSITE" id="PS51078">
    <property type="entry name" value="ICLR_ED"/>
    <property type="match status" value="1"/>
</dbReference>
<organism evidence="6 7">
    <name type="scientific">Actinomycetospora aurantiaca</name>
    <dbReference type="NCBI Taxonomy" id="3129233"/>
    <lineage>
        <taxon>Bacteria</taxon>
        <taxon>Bacillati</taxon>
        <taxon>Actinomycetota</taxon>
        <taxon>Actinomycetes</taxon>
        <taxon>Pseudonocardiales</taxon>
        <taxon>Pseudonocardiaceae</taxon>
        <taxon>Actinomycetospora</taxon>
    </lineage>
</organism>
<reference evidence="6 7" key="1">
    <citation type="submission" date="2024-03" db="EMBL/GenBank/DDBJ databases">
        <title>Actinomycetospora sp. OC33-EN08, a novel actinomycete isolated from wild orchid (Aerides multiflora).</title>
        <authorList>
            <person name="Suriyachadkun C."/>
        </authorList>
    </citation>
    <scope>NUCLEOTIDE SEQUENCE [LARGE SCALE GENOMIC DNA]</scope>
    <source>
        <strain evidence="6 7">OC33-EN08</strain>
    </source>
</reference>
<evidence type="ECO:0000313" key="6">
    <source>
        <dbReference type="EMBL" id="MEJ2866346.1"/>
    </source>
</evidence>
<dbReference type="EMBL" id="JBBEGN010000001">
    <property type="protein sequence ID" value="MEJ2866346.1"/>
    <property type="molecule type" value="Genomic_DNA"/>
</dbReference>
<comment type="caution">
    <text evidence="6">The sequence shown here is derived from an EMBL/GenBank/DDBJ whole genome shotgun (WGS) entry which is preliminary data.</text>
</comment>
<dbReference type="SMART" id="SM00346">
    <property type="entry name" value="HTH_ICLR"/>
    <property type="match status" value="1"/>
</dbReference>
<protein>
    <submittedName>
        <fullName evidence="6">IclR family transcriptional regulator</fullName>
    </submittedName>
</protein>
<accession>A0ABU8MH93</accession>
<evidence type="ECO:0000259" key="5">
    <source>
        <dbReference type="PROSITE" id="PS51078"/>
    </source>
</evidence>
<dbReference type="PANTHER" id="PTHR30136">
    <property type="entry name" value="HELIX-TURN-HELIX TRANSCRIPTIONAL REGULATOR, ICLR FAMILY"/>
    <property type="match status" value="1"/>
</dbReference>
<dbReference type="Gene3D" id="3.30.450.40">
    <property type="match status" value="1"/>
</dbReference>
<keyword evidence="1" id="KW-0805">Transcription regulation</keyword>
<dbReference type="InterPro" id="IPR014757">
    <property type="entry name" value="Tscrpt_reg_IclR_C"/>
</dbReference>
<sequence length="250" mass="27365">MKNKPGYGIESVDHALRLALLLQQEGPLRLTDAAQRLDVARSTAHRLLAMLVYRDFAEQQPDRRYAAGPALRRSRASEPAAVLRGIALPHLEGLAARTGETSNLVLLVADEARFVATVECEHTLRVGDREGRTLPAHLASGGRAALAARDPDEVRALYTDTEVDVEALLRDLHRVRRQGFAVNDQRTETGVTAIGRVVDGPPGAPVSAISLAMPTVRYDRRRLAEWARELALTAGRIADDRRAHERVGSL</sequence>
<dbReference type="PANTHER" id="PTHR30136:SF24">
    <property type="entry name" value="HTH-TYPE TRANSCRIPTIONAL REPRESSOR ALLR"/>
    <property type="match status" value="1"/>
</dbReference>
<dbReference type="InterPro" id="IPR050707">
    <property type="entry name" value="HTH_MetabolicPath_Reg"/>
</dbReference>
<evidence type="ECO:0000313" key="7">
    <source>
        <dbReference type="Proteomes" id="UP001385809"/>
    </source>
</evidence>
<dbReference type="Proteomes" id="UP001385809">
    <property type="component" value="Unassembled WGS sequence"/>
</dbReference>
<dbReference type="Pfam" id="PF01614">
    <property type="entry name" value="IclR_C"/>
    <property type="match status" value="1"/>
</dbReference>
<dbReference type="SUPFAM" id="SSF55781">
    <property type="entry name" value="GAF domain-like"/>
    <property type="match status" value="1"/>
</dbReference>
<keyword evidence="7" id="KW-1185">Reference proteome</keyword>